<dbReference type="GO" id="GO:0005694">
    <property type="term" value="C:chromosome"/>
    <property type="evidence" value="ECO:0007669"/>
    <property type="project" value="TreeGrafter"/>
</dbReference>
<dbReference type="OrthoDB" id="7656008at2"/>
<evidence type="ECO:0000256" key="1">
    <source>
        <dbReference type="SAM" id="MobiDB-lite"/>
    </source>
</evidence>
<proteinExistence type="predicted"/>
<dbReference type="RefSeq" id="WP_097374604.1">
    <property type="nucleotide sequence ID" value="NZ_CP021409.1"/>
</dbReference>
<dbReference type="EMBL" id="CP021409">
    <property type="protein sequence ID" value="ATI44009.1"/>
    <property type="molecule type" value="Genomic_DNA"/>
</dbReference>
<dbReference type="InterPro" id="IPR003115">
    <property type="entry name" value="ParB_N"/>
</dbReference>
<dbReference type="SMART" id="SM00470">
    <property type="entry name" value="ParB"/>
    <property type="match status" value="1"/>
</dbReference>
<organism evidence="3 4">
    <name type="scientific">Pacificitalea manganoxidans</name>
    <dbReference type="NCBI Taxonomy" id="1411902"/>
    <lineage>
        <taxon>Bacteria</taxon>
        <taxon>Pseudomonadati</taxon>
        <taxon>Pseudomonadota</taxon>
        <taxon>Alphaproteobacteria</taxon>
        <taxon>Rhodobacterales</taxon>
        <taxon>Paracoccaceae</taxon>
        <taxon>Pacificitalea</taxon>
    </lineage>
</organism>
<accession>A0A291M512</accession>
<evidence type="ECO:0000313" key="3">
    <source>
        <dbReference type="EMBL" id="ATI44009.1"/>
    </source>
</evidence>
<evidence type="ECO:0000259" key="2">
    <source>
        <dbReference type="SMART" id="SM00470"/>
    </source>
</evidence>
<dbReference type="PANTHER" id="PTHR33375">
    <property type="entry name" value="CHROMOSOME-PARTITIONING PROTEIN PARB-RELATED"/>
    <property type="match status" value="1"/>
</dbReference>
<keyword evidence="3" id="KW-0614">Plasmid</keyword>
<gene>
    <name evidence="3" type="ORF">CBW24_17880</name>
</gene>
<evidence type="ECO:0000313" key="4">
    <source>
        <dbReference type="Proteomes" id="UP000219050"/>
    </source>
</evidence>
<dbReference type="GO" id="GO:0007059">
    <property type="term" value="P:chromosome segregation"/>
    <property type="evidence" value="ECO:0007669"/>
    <property type="project" value="TreeGrafter"/>
</dbReference>
<feature type="region of interest" description="Disordered" evidence="1">
    <location>
        <begin position="294"/>
        <end position="321"/>
    </location>
</feature>
<dbReference type="Proteomes" id="UP000219050">
    <property type="component" value="Plasmid pDY25-E"/>
</dbReference>
<feature type="domain" description="ParB-like N-terminal" evidence="2">
    <location>
        <begin position="76"/>
        <end position="176"/>
    </location>
</feature>
<dbReference type="Pfam" id="PF02195">
    <property type="entry name" value="ParB_N"/>
    <property type="match status" value="1"/>
</dbReference>
<keyword evidence="4" id="KW-1185">Reference proteome</keyword>
<dbReference type="KEGG" id="cmag:CBW24_17880"/>
<dbReference type="AlphaFoldDB" id="A0A291M512"/>
<name>A0A291M512_9RHOB</name>
<geneLocation type="plasmid" evidence="4">
    <name>pdy25-e</name>
</geneLocation>
<protein>
    <submittedName>
        <fullName evidence="3">Replication protein</fullName>
    </submittedName>
</protein>
<reference evidence="3" key="1">
    <citation type="submission" date="2017-05" db="EMBL/GenBank/DDBJ databases">
        <title>Comparative genomic and metabolic analysis of manganese-oxidizing mechanisms in Celeribater manganoxidans DY25T: its adaption to the environment of polymetallic nodule.</title>
        <authorList>
            <person name="Wang X."/>
        </authorList>
    </citation>
    <scope>NUCLEOTIDE SEQUENCE [LARGE SCALE GENOMIC DNA]</scope>
    <source>
        <strain evidence="3">DY25</strain>
        <plasmid evidence="3">pDY25-E</plasmid>
    </source>
</reference>
<dbReference type="InterPro" id="IPR050336">
    <property type="entry name" value="Chromosome_partition/occlusion"/>
</dbReference>
<sequence length="360" mass="40411">MSKKRRMFDIDIPTMDEMEVGKVPDRALRRGPMASAINENASSLRDRKAAEDTIREENDRLAAEFVRLKRDGLITDRIAIDDVVTERLLRDRKPGVDDELEELKTSIREIGLSNPIRVEARPDGRYELIQGMRRLMAYRALSEETGDDAFARIPAGIVPMEAETSTSYRRMVDENLIRKDISFAEMATLARRYADDPANECSDVADAVKRLFKSASYTKRSYIRAFAELLAKLDKVLEHPQEISRNIGVELKRRMDRDDGLAGRVAMALRAEPGRDAARENEILRSFAEGAGTLPTGKVSTAPARPRQAKTTFQVPSGSGIAKCSASQGRLELRDERDFSSIERRKLEQALAAFYAALDS</sequence>
<dbReference type="Gene3D" id="3.90.1530.30">
    <property type="match status" value="1"/>
</dbReference>
<dbReference type="SUPFAM" id="SSF110849">
    <property type="entry name" value="ParB/Sulfiredoxin"/>
    <property type="match status" value="1"/>
</dbReference>
<dbReference type="InterPro" id="IPR036086">
    <property type="entry name" value="ParB/Sulfiredoxin_sf"/>
</dbReference>
<dbReference type="PANTHER" id="PTHR33375:SF1">
    <property type="entry name" value="CHROMOSOME-PARTITIONING PROTEIN PARB-RELATED"/>
    <property type="match status" value="1"/>
</dbReference>